<dbReference type="STRING" id="47879.AXG94_02705"/>
<dbReference type="Pfam" id="PF00375">
    <property type="entry name" value="SDF"/>
    <property type="match status" value="1"/>
</dbReference>
<keyword evidence="2" id="KW-0813">Transport</keyword>
<feature type="transmembrane region" description="Helical" evidence="10">
    <location>
        <begin position="35"/>
        <end position="56"/>
    </location>
</feature>
<dbReference type="GeneID" id="55643251"/>
<proteinExistence type="predicted"/>
<dbReference type="Proteomes" id="UP000270661">
    <property type="component" value="Unassembled WGS sequence"/>
</dbReference>
<evidence type="ECO:0000256" key="6">
    <source>
        <dbReference type="ARBA" id="ARBA00022847"/>
    </source>
</evidence>
<evidence type="ECO:0000313" key="11">
    <source>
        <dbReference type="EMBL" id="RMM49985.1"/>
    </source>
</evidence>
<dbReference type="GO" id="GO:0015138">
    <property type="term" value="F:fumarate transmembrane transporter activity"/>
    <property type="evidence" value="ECO:0007669"/>
    <property type="project" value="TreeGrafter"/>
</dbReference>
<reference evidence="11 12" key="1">
    <citation type="submission" date="2018-08" db="EMBL/GenBank/DDBJ databases">
        <title>Recombination of ecologically and evolutionarily significant loci maintains genetic cohesion in the Pseudomonas syringae species complex.</title>
        <authorList>
            <person name="Dillon M."/>
            <person name="Thakur S."/>
            <person name="Almeida R.N.D."/>
            <person name="Weir B.S."/>
            <person name="Guttman D.S."/>
        </authorList>
    </citation>
    <scope>NUCLEOTIDE SEQUENCE [LARGE SCALE GENOMIC DNA]</scope>
    <source>
        <strain evidence="11 12">NCPPB2445</strain>
    </source>
</reference>
<feature type="transmembrane region" description="Helical" evidence="10">
    <location>
        <begin position="221"/>
        <end position="244"/>
    </location>
</feature>
<keyword evidence="8 10" id="KW-0472">Membrane</keyword>
<evidence type="ECO:0000256" key="1">
    <source>
        <dbReference type="ARBA" id="ARBA00004651"/>
    </source>
</evidence>
<dbReference type="InterPro" id="IPR036458">
    <property type="entry name" value="Na:dicarbo_symporter_sf"/>
</dbReference>
<dbReference type="GO" id="GO:0015366">
    <property type="term" value="F:malate:proton symporter activity"/>
    <property type="evidence" value="ECO:0007669"/>
    <property type="project" value="TreeGrafter"/>
</dbReference>
<dbReference type="GO" id="GO:0070778">
    <property type="term" value="P:L-aspartate transmembrane transport"/>
    <property type="evidence" value="ECO:0007669"/>
    <property type="project" value="TreeGrafter"/>
</dbReference>
<comment type="caution">
    <text evidence="11">The sequence shown here is derived from an EMBL/GenBank/DDBJ whole genome shotgun (WGS) entry which is preliminary data.</text>
</comment>
<dbReference type="GO" id="GO:0015141">
    <property type="term" value="F:succinate transmembrane transporter activity"/>
    <property type="evidence" value="ECO:0007669"/>
    <property type="project" value="TreeGrafter"/>
</dbReference>
<evidence type="ECO:0000256" key="2">
    <source>
        <dbReference type="ARBA" id="ARBA00022448"/>
    </source>
</evidence>
<comment type="subcellular location">
    <subcellularLocation>
        <location evidence="1">Cell membrane</location>
        <topology evidence="1">Multi-pass membrane protein</topology>
    </subcellularLocation>
</comment>
<keyword evidence="12" id="KW-1185">Reference proteome</keyword>
<gene>
    <name evidence="11" type="ORF">ALQ77_02986</name>
</gene>
<feature type="transmembrane region" description="Helical" evidence="10">
    <location>
        <begin position="186"/>
        <end position="209"/>
    </location>
</feature>
<sequence length="452" mass="47843">MNQLKKLHVQVLIALVAAVILGFAAPQWAVAMKPLGQAFIALLKMMLAPIVFVTLVHGLTHVQDMRKLGRLGVKSLIYFEVVSTVAMLIGFILVNVVEPGVGLHATSLEESSEAIKATSAAGSVSMINYMLGLIPHTLVDAFAKGDIIQVLIISVLAGIAINRVCGPDSVAVKAIGEAQSILFKMLSFIMKLAPLGAFGAMAAAIGSYGGDTLLYLLKLIAVYYAASLIFVFGILGSISWSIGLPFGSVLRLIRDEILLVFGTASGEVVFPRLIEKLQRSGCDEVVVGFVLPAGYSFNLDGTAIYMAIAIGFIAQATDTPFSLLQQLGLLAILSITSKGGTTVAGGAFIKLAATLQSVQTLPLSGLGLLFGIDRIMATATALTNIVGNTVAVFAIARWEGAFNPEDFERETGGKPSRSLLRPPQEPESAGRPIEPTQKPHIHSHRAPDRKVQ</sequence>
<organism evidence="11 12">
    <name type="scientific">Pseudomonas corrugata</name>
    <dbReference type="NCBI Taxonomy" id="47879"/>
    <lineage>
        <taxon>Bacteria</taxon>
        <taxon>Pseudomonadati</taxon>
        <taxon>Pseudomonadota</taxon>
        <taxon>Gammaproteobacteria</taxon>
        <taxon>Pseudomonadales</taxon>
        <taxon>Pseudomonadaceae</taxon>
        <taxon>Pseudomonas</taxon>
    </lineage>
</organism>
<evidence type="ECO:0008006" key="13">
    <source>
        <dbReference type="Google" id="ProtNLM"/>
    </source>
</evidence>
<keyword evidence="6" id="KW-0769">Symport</keyword>
<evidence type="ECO:0000256" key="8">
    <source>
        <dbReference type="ARBA" id="ARBA00023136"/>
    </source>
</evidence>
<feature type="transmembrane region" description="Helical" evidence="10">
    <location>
        <begin position="147"/>
        <end position="165"/>
    </location>
</feature>
<name>A0A3M3EK77_9PSED</name>
<keyword evidence="5 10" id="KW-0812">Transmembrane</keyword>
<evidence type="ECO:0000256" key="4">
    <source>
        <dbReference type="ARBA" id="ARBA00022519"/>
    </source>
</evidence>
<protein>
    <recommendedName>
        <fullName evidence="13">C4-dicarboxylate transport protein</fullName>
    </recommendedName>
</protein>
<dbReference type="KEGG" id="pcg:AXG94_02705"/>
<dbReference type="PANTHER" id="PTHR42865:SF1">
    <property type="entry name" value="AEROBIC C4-DICARBOXYLATE TRANSPORT PROTEIN"/>
    <property type="match status" value="1"/>
</dbReference>
<feature type="transmembrane region" description="Helical" evidence="10">
    <location>
        <begin position="76"/>
        <end position="97"/>
    </location>
</feature>
<feature type="region of interest" description="Disordered" evidence="9">
    <location>
        <begin position="405"/>
        <end position="452"/>
    </location>
</feature>
<dbReference type="SUPFAM" id="SSF118215">
    <property type="entry name" value="Proton glutamate symport protein"/>
    <property type="match status" value="1"/>
</dbReference>
<evidence type="ECO:0000256" key="10">
    <source>
        <dbReference type="SAM" id="Phobius"/>
    </source>
</evidence>
<evidence type="ECO:0000313" key="12">
    <source>
        <dbReference type="Proteomes" id="UP000270661"/>
    </source>
</evidence>
<keyword evidence="7 10" id="KW-1133">Transmembrane helix</keyword>
<evidence type="ECO:0000256" key="3">
    <source>
        <dbReference type="ARBA" id="ARBA00022475"/>
    </source>
</evidence>
<dbReference type="AlphaFoldDB" id="A0A3M3EK77"/>
<dbReference type="EMBL" id="RBOJ01000072">
    <property type="protein sequence ID" value="RMM49985.1"/>
    <property type="molecule type" value="Genomic_DNA"/>
</dbReference>
<dbReference type="RefSeq" id="WP_053194089.1">
    <property type="nucleotide sequence ID" value="NZ_CP014262.1"/>
</dbReference>
<evidence type="ECO:0000256" key="5">
    <source>
        <dbReference type="ARBA" id="ARBA00022692"/>
    </source>
</evidence>
<dbReference type="PANTHER" id="PTHR42865">
    <property type="entry name" value="PROTON/GLUTAMATE-ASPARTATE SYMPORTER"/>
    <property type="match status" value="1"/>
</dbReference>
<evidence type="ECO:0000256" key="9">
    <source>
        <dbReference type="SAM" id="MobiDB-lite"/>
    </source>
</evidence>
<dbReference type="OrthoDB" id="9766690at2"/>
<keyword evidence="4" id="KW-0997">Cell inner membrane</keyword>
<dbReference type="FunFam" id="1.10.3860.10:FF:000001">
    <property type="entry name" value="C4-dicarboxylate transport protein"/>
    <property type="match status" value="1"/>
</dbReference>
<dbReference type="InterPro" id="IPR001991">
    <property type="entry name" value="Na-dicarboxylate_symporter"/>
</dbReference>
<evidence type="ECO:0000256" key="7">
    <source>
        <dbReference type="ARBA" id="ARBA00022989"/>
    </source>
</evidence>
<dbReference type="Gene3D" id="1.10.3860.10">
    <property type="entry name" value="Sodium:dicarboxylate symporter"/>
    <property type="match status" value="1"/>
</dbReference>
<dbReference type="GO" id="GO:0005886">
    <property type="term" value="C:plasma membrane"/>
    <property type="evidence" value="ECO:0007669"/>
    <property type="project" value="UniProtKB-SubCell"/>
</dbReference>
<keyword evidence="3" id="KW-1003">Cell membrane</keyword>
<feature type="transmembrane region" description="Helical" evidence="10">
    <location>
        <begin position="7"/>
        <end position="29"/>
    </location>
</feature>
<dbReference type="PRINTS" id="PR00173">
    <property type="entry name" value="EDTRNSPORT"/>
</dbReference>
<accession>A0A3M3EK77</accession>